<name>A0ABP8YZH2_9MICO</name>
<dbReference type="RefSeq" id="WP_345480131.1">
    <property type="nucleotide sequence ID" value="NZ_BAABLP010000002.1"/>
</dbReference>
<protein>
    <submittedName>
        <fullName evidence="1">Uncharacterized protein</fullName>
    </submittedName>
</protein>
<gene>
    <name evidence="1" type="ORF">GCM10025783_12080</name>
</gene>
<evidence type="ECO:0000313" key="1">
    <source>
        <dbReference type="EMBL" id="GAA4742324.1"/>
    </source>
</evidence>
<organism evidence="1 2">
    <name type="scientific">Amnibacterium soli</name>
    <dbReference type="NCBI Taxonomy" id="1282736"/>
    <lineage>
        <taxon>Bacteria</taxon>
        <taxon>Bacillati</taxon>
        <taxon>Actinomycetota</taxon>
        <taxon>Actinomycetes</taxon>
        <taxon>Micrococcales</taxon>
        <taxon>Microbacteriaceae</taxon>
        <taxon>Amnibacterium</taxon>
    </lineage>
</organism>
<dbReference type="Proteomes" id="UP001500121">
    <property type="component" value="Unassembled WGS sequence"/>
</dbReference>
<keyword evidence="2" id="KW-1185">Reference proteome</keyword>
<reference evidence="2" key="1">
    <citation type="journal article" date="2019" name="Int. J. Syst. Evol. Microbiol.">
        <title>The Global Catalogue of Microorganisms (GCM) 10K type strain sequencing project: providing services to taxonomists for standard genome sequencing and annotation.</title>
        <authorList>
            <consortium name="The Broad Institute Genomics Platform"/>
            <consortium name="The Broad Institute Genome Sequencing Center for Infectious Disease"/>
            <person name="Wu L."/>
            <person name="Ma J."/>
        </authorList>
    </citation>
    <scope>NUCLEOTIDE SEQUENCE [LARGE SCALE GENOMIC DNA]</scope>
    <source>
        <strain evidence="2">JCM 19015</strain>
    </source>
</reference>
<sequence>MARYSEDDFDALQAELDRDTAKALGDLRRADRAQRNAETQAWLAAGDNLAEKAIAALDVGEEPRALRLVERIVALPAVEETRSGLMAVNLLLYNEVVDPTFAGEDARGLLDVPLRVLPTLDRPAADALRHVLASLSDYELPAGTLRRIQTVVPLERRLDPPFAGVEEAELPAAVTAVLRLILRLRADED</sequence>
<dbReference type="EMBL" id="BAABLP010000002">
    <property type="protein sequence ID" value="GAA4742324.1"/>
    <property type="molecule type" value="Genomic_DNA"/>
</dbReference>
<evidence type="ECO:0000313" key="2">
    <source>
        <dbReference type="Proteomes" id="UP001500121"/>
    </source>
</evidence>
<comment type="caution">
    <text evidence="1">The sequence shown here is derived from an EMBL/GenBank/DDBJ whole genome shotgun (WGS) entry which is preliminary data.</text>
</comment>
<accession>A0ABP8YZH2</accession>
<proteinExistence type="predicted"/>